<evidence type="ECO:0000313" key="5">
    <source>
        <dbReference type="Proteomes" id="UP000623509"/>
    </source>
</evidence>
<dbReference type="EMBL" id="NMRN01000001">
    <property type="protein sequence ID" value="PAS95334.1"/>
    <property type="molecule type" value="Genomic_DNA"/>
</dbReference>
<proteinExistence type="predicted"/>
<feature type="transmembrane region" description="Helical" evidence="1">
    <location>
        <begin position="226"/>
        <end position="247"/>
    </location>
</feature>
<name>A0A272EYX8_9RHOO</name>
<keyword evidence="1" id="KW-0472">Membrane</keyword>
<feature type="transmembrane region" description="Helical" evidence="1">
    <location>
        <begin position="147"/>
        <end position="171"/>
    </location>
</feature>
<sequence length="255" mass="27602">MQAQKLPALRGWTWLVAGVRLWRQSPLALTGAATFMTLGLLLLLTFPLFGQIAFPLLLPALGVGMFLLCMAVRAGRPAPPALLFGAFGPRLPALLALGALRMAYGMIAAMLAMQLAGLDLSMAQVDTGSLGDEPGVVVRMPEGTSQFMVWLLVISLPMEMASWFAAPLIALRRQALFKSMFFSFVACLRNLGAFVVYMLSFSLCMMILPITVALQLGQLFPTLGSLLLAPVVMLAVPIFFTGFYCCAEDIFGNWE</sequence>
<dbReference type="RefSeq" id="WP_095522944.1">
    <property type="nucleotide sequence ID" value="NZ_MDUX01000001.1"/>
</dbReference>
<dbReference type="InterPro" id="IPR047798">
    <property type="entry name" value="BPSS1780-like"/>
</dbReference>
<dbReference type="EMBL" id="MDUX01000001">
    <property type="protein sequence ID" value="KAF7600835.1"/>
    <property type="molecule type" value="Genomic_DNA"/>
</dbReference>
<evidence type="ECO:0000313" key="3">
    <source>
        <dbReference type="EMBL" id="PAS95334.1"/>
    </source>
</evidence>
<dbReference type="OrthoDB" id="5298483at2"/>
<feature type="transmembrane region" description="Helical" evidence="1">
    <location>
        <begin position="52"/>
        <end position="72"/>
    </location>
</feature>
<feature type="transmembrane region" description="Helical" evidence="1">
    <location>
        <begin position="191"/>
        <end position="214"/>
    </location>
</feature>
<evidence type="ECO:0000256" key="1">
    <source>
        <dbReference type="SAM" id="Phobius"/>
    </source>
</evidence>
<dbReference type="NCBIfam" id="NF041043">
    <property type="entry name" value="BPSS1780_fam"/>
    <property type="match status" value="1"/>
</dbReference>
<accession>A0A272EYX8</accession>
<reference evidence="2 5" key="1">
    <citation type="submission" date="2016-08" db="EMBL/GenBank/DDBJ databases">
        <title>Candidatus Dactylopiibacterium carminicum genome sequence.</title>
        <authorList>
            <person name="Ramirez-Puebla S.T."/>
            <person name="Ormeno-Orrillo E."/>
            <person name="Vera-Ponce De Leon A."/>
            <person name="Luis L."/>
            <person name="Sanchez-Flores A."/>
            <person name="Monica R."/>
            <person name="Martinez-Romero E."/>
        </authorList>
    </citation>
    <scope>NUCLEOTIDE SEQUENCE [LARGE SCALE GENOMIC DNA]</scope>
    <source>
        <strain evidence="2">END1</strain>
    </source>
</reference>
<keyword evidence="1" id="KW-1133">Transmembrane helix</keyword>
<protein>
    <submittedName>
        <fullName evidence="3">Uncharacterized protein</fullName>
    </submittedName>
</protein>
<keyword evidence="1" id="KW-0812">Transmembrane</keyword>
<dbReference type="Proteomes" id="UP000623509">
    <property type="component" value="Unassembled WGS sequence"/>
</dbReference>
<evidence type="ECO:0000313" key="2">
    <source>
        <dbReference type="EMBL" id="KAF7600835.1"/>
    </source>
</evidence>
<gene>
    <name evidence="2" type="ORF">BGI27_00330</name>
    <name evidence="3" type="ORF">CGU29_00365</name>
</gene>
<reference evidence="3 4" key="2">
    <citation type="submission" date="2017-07" db="EMBL/GenBank/DDBJ databases">
        <title>Candidatus Dactylopiibacterium carminicum, a nitrogen-fixing symbiont of the cochineal insect Dactylopius coccus and Dactylopius opuntiae (Hemiptera: Coccoidea: Dactylopiidae).</title>
        <authorList>
            <person name="Vera A."/>
        </authorList>
    </citation>
    <scope>NUCLEOTIDE SEQUENCE [LARGE SCALE GENOMIC DNA]</scope>
    <source>
        <strain evidence="3 4">NFDCM</strain>
    </source>
</reference>
<feature type="transmembrane region" description="Helical" evidence="1">
    <location>
        <begin position="27"/>
        <end position="46"/>
    </location>
</feature>
<comment type="caution">
    <text evidence="3">The sequence shown here is derived from an EMBL/GenBank/DDBJ whole genome shotgun (WGS) entry which is preliminary data.</text>
</comment>
<organism evidence="3 4">
    <name type="scientific">Candidatus Dactylopiibacterium carminicum</name>
    <dbReference type="NCBI Taxonomy" id="857335"/>
    <lineage>
        <taxon>Bacteria</taxon>
        <taxon>Pseudomonadati</taxon>
        <taxon>Pseudomonadota</taxon>
        <taxon>Betaproteobacteria</taxon>
        <taxon>Rhodocyclales</taxon>
        <taxon>Rhodocyclaceae</taxon>
        <taxon>Candidatus Dactylopiibacterium</taxon>
    </lineage>
</organism>
<dbReference type="Proteomes" id="UP000216107">
    <property type="component" value="Unassembled WGS sequence"/>
</dbReference>
<dbReference type="AlphaFoldDB" id="A0A272EYX8"/>
<feature type="transmembrane region" description="Helical" evidence="1">
    <location>
        <begin position="93"/>
        <end position="116"/>
    </location>
</feature>
<evidence type="ECO:0000313" key="4">
    <source>
        <dbReference type="Proteomes" id="UP000216107"/>
    </source>
</evidence>
<keyword evidence="5" id="KW-1185">Reference proteome</keyword>